<dbReference type="EMBL" id="GBXM01102747">
    <property type="protein sequence ID" value="JAH05830.1"/>
    <property type="molecule type" value="Transcribed_RNA"/>
</dbReference>
<protein>
    <submittedName>
        <fullName evidence="1">Uncharacterized protein</fullName>
    </submittedName>
</protein>
<dbReference type="EMBL" id="GBXM01097355">
    <property type="protein sequence ID" value="JAH11222.1"/>
    <property type="molecule type" value="Transcribed_RNA"/>
</dbReference>
<reference evidence="1" key="1">
    <citation type="submission" date="2014-11" db="EMBL/GenBank/DDBJ databases">
        <authorList>
            <person name="Amaro Gonzalez C."/>
        </authorList>
    </citation>
    <scope>NUCLEOTIDE SEQUENCE</scope>
</reference>
<reference evidence="1" key="2">
    <citation type="journal article" date="2015" name="Fish Shellfish Immunol.">
        <title>Early steps in the European eel (Anguilla anguilla)-Vibrio vulnificus interaction in the gills: Role of the RtxA13 toxin.</title>
        <authorList>
            <person name="Callol A."/>
            <person name="Pajuelo D."/>
            <person name="Ebbesson L."/>
            <person name="Teles M."/>
            <person name="MacKenzie S."/>
            <person name="Amaro C."/>
        </authorList>
    </citation>
    <scope>NUCLEOTIDE SEQUENCE</scope>
</reference>
<accession>A0A0E9Q3Y8</accession>
<proteinExistence type="predicted"/>
<dbReference type="AlphaFoldDB" id="A0A0E9Q3Y8"/>
<sequence>MTYISSSINHFENHIIDLENSKARETTLKQDTRLCKQIFRPRLEYVYLNVKVIFKS</sequence>
<organism evidence="1">
    <name type="scientific">Anguilla anguilla</name>
    <name type="common">European freshwater eel</name>
    <name type="synonym">Muraena anguilla</name>
    <dbReference type="NCBI Taxonomy" id="7936"/>
    <lineage>
        <taxon>Eukaryota</taxon>
        <taxon>Metazoa</taxon>
        <taxon>Chordata</taxon>
        <taxon>Craniata</taxon>
        <taxon>Vertebrata</taxon>
        <taxon>Euteleostomi</taxon>
        <taxon>Actinopterygii</taxon>
        <taxon>Neopterygii</taxon>
        <taxon>Teleostei</taxon>
        <taxon>Anguilliformes</taxon>
        <taxon>Anguillidae</taxon>
        <taxon>Anguilla</taxon>
    </lineage>
</organism>
<evidence type="ECO:0000313" key="1">
    <source>
        <dbReference type="EMBL" id="JAH11222.1"/>
    </source>
</evidence>
<name>A0A0E9Q3Y8_ANGAN</name>